<protein>
    <submittedName>
        <fullName evidence="1">Uncharacterized protein</fullName>
    </submittedName>
</protein>
<organism evidence="1">
    <name type="scientific">Arundo donax</name>
    <name type="common">Giant reed</name>
    <name type="synonym">Donax arundinaceus</name>
    <dbReference type="NCBI Taxonomy" id="35708"/>
    <lineage>
        <taxon>Eukaryota</taxon>
        <taxon>Viridiplantae</taxon>
        <taxon>Streptophyta</taxon>
        <taxon>Embryophyta</taxon>
        <taxon>Tracheophyta</taxon>
        <taxon>Spermatophyta</taxon>
        <taxon>Magnoliopsida</taxon>
        <taxon>Liliopsida</taxon>
        <taxon>Poales</taxon>
        <taxon>Poaceae</taxon>
        <taxon>PACMAD clade</taxon>
        <taxon>Arundinoideae</taxon>
        <taxon>Arundineae</taxon>
        <taxon>Arundo</taxon>
    </lineage>
</organism>
<dbReference type="AlphaFoldDB" id="A0A0A9UL00"/>
<name>A0A0A9UL00_ARUDO</name>
<reference evidence="1" key="2">
    <citation type="journal article" date="2015" name="Data Brief">
        <title>Shoot transcriptome of the giant reed, Arundo donax.</title>
        <authorList>
            <person name="Barrero R.A."/>
            <person name="Guerrero F.D."/>
            <person name="Moolhuijzen P."/>
            <person name="Goolsby J.A."/>
            <person name="Tidwell J."/>
            <person name="Bellgard S.E."/>
            <person name="Bellgard M.I."/>
        </authorList>
    </citation>
    <scope>NUCLEOTIDE SEQUENCE</scope>
    <source>
        <tissue evidence="1">Shoot tissue taken approximately 20 cm above the soil surface</tissue>
    </source>
</reference>
<reference evidence="1" key="1">
    <citation type="submission" date="2014-09" db="EMBL/GenBank/DDBJ databases">
        <authorList>
            <person name="Magalhaes I.L.F."/>
            <person name="Oliveira U."/>
            <person name="Santos F.R."/>
            <person name="Vidigal T.H.D.A."/>
            <person name="Brescovit A.D."/>
            <person name="Santos A.J."/>
        </authorList>
    </citation>
    <scope>NUCLEOTIDE SEQUENCE</scope>
    <source>
        <tissue evidence="1">Shoot tissue taken approximately 20 cm above the soil surface</tissue>
    </source>
</reference>
<accession>A0A0A9UL00</accession>
<evidence type="ECO:0000313" key="1">
    <source>
        <dbReference type="EMBL" id="JAE18292.1"/>
    </source>
</evidence>
<sequence length="40" mass="4870">MFSRHTQTRQGIIFQQKTPEYMPCRCQMIYLWQGKAVSLY</sequence>
<proteinExistence type="predicted"/>
<dbReference type="EMBL" id="GBRH01179604">
    <property type="protein sequence ID" value="JAE18292.1"/>
    <property type="molecule type" value="Transcribed_RNA"/>
</dbReference>